<accession>A0A3E5A2C4</accession>
<dbReference type="EMBL" id="QSUB01000012">
    <property type="protein sequence ID" value="RGN01928.1"/>
    <property type="molecule type" value="Genomic_DNA"/>
</dbReference>
<evidence type="ECO:0000256" key="1">
    <source>
        <dbReference type="SAM" id="Coils"/>
    </source>
</evidence>
<feature type="coiled-coil region" evidence="1">
    <location>
        <begin position="313"/>
        <end position="340"/>
    </location>
</feature>
<evidence type="ECO:0000313" key="3">
    <source>
        <dbReference type="EMBL" id="RGN01928.1"/>
    </source>
</evidence>
<proteinExistence type="predicted"/>
<organism evidence="3 5">
    <name type="scientific">Blautia obeum</name>
    <dbReference type="NCBI Taxonomy" id="40520"/>
    <lineage>
        <taxon>Bacteria</taxon>
        <taxon>Bacillati</taxon>
        <taxon>Bacillota</taxon>
        <taxon>Clostridia</taxon>
        <taxon>Lachnospirales</taxon>
        <taxon>Lachnospiraceae</taxon>
        <taxon>Blautia</taxon>
    </lineage>
</organism>
<name>A0A3E5A2C4_9FIRM</name>
<evidence type="ECO:0000259" key="2">
    <source>
        <dbReference type="Pfam" id="PF03432"/>
    </source>
</evidence>
<dbReference type="Pfam" id="PF03432">
    <property type="entry name" value="Relaxase"/>
    <property type="match status" value="1"/>
</dbReference>
<evidence type="ECO:0000313" key="6">
    <source>
        <dbReference type="Proteomes" id="UP000284644"/>
    </source>
</evidence>
<gene>
    <name evidence="4" type="ORF">DW767_08650</name>
    <name evidence="3" type="ORF">DXB81_17040</name>
</gene>
<feature type="coiled-coil region" evidence="1">
    <location>
        <begin position="395"/>
        <end position="422"/>
    </location>
</feature>
<evidence type="ECO:0000313" key="5">
    <source>
        <dbReference type="Proteomes" id="UP000261222"/>
    </source>
</evidence>
<dbReference type="AlphaFoldDB" id="A0A3E5A2C4"/>
<protein>
    <submittedName>
        <fullName evidence="3">Relaxase/mobilization nuclease</fullName>
    </submittedName>
</protein>
<dbReference type="EMBL" id="QSJW01000005">
    <property type="protein sequence ID" value="RHE12422.1"/>
    <property type="molecule type" value="Genomic_DNA"/>
</dbReference>
<reference evidence="5 6" key="1">
    <citation type="submission" date="2018-08" db="EMBL/GenBank/DDBJ databases">
        <title>A genome reference for cultivated species of the human gut microbiota.</title>
        <authorList>
            <person name="Zou Y."/>
            <person name="Xue W."/>
            <person name="Luo G."/>
        </authorList>
    </citation>
    <scope>NUCLEOTIDE SEQUENCE [LARGE SCALE GENOMIC DNA]</scope>
    <source>
        <strain evidence="4 6">AM29-25AC</strain>
        <strain evidence="3 5">OM06-11AA</strain>
    </source>
</reference>
<evidence type="ECO:0000313" key="4">
    <source>
        <dbReference type="EMBL" id="RHE12422.1"/>
    </source>
</evidence>
<keyword evidence="1" id="KW-0175">Coiled coil</keyword>
<dbReference type="RefSeq" id="WP_117739723.1">
    <property type="nucleotide sequence ID" value="NZ_QSJW01000005.1"/>
</dbReference>
<sequence>MAYIKIFPIKVTVKKAISYITNPDKTDDQLLVSSFGCSPETADLEFAMTAEMGKNNVMDKGNNLAWHMVISFHPNELSDPNLAHEVGTKIADSVLKGKYEYVLTTHTDKDHVHCHLIFNATSFTDYHKYISNKRTYHKICRVSNRICKDYNLSPSMPTSETGRSYKENLAYKAGRSWKAKMKYQIDRAIWTSVTYDEFLIKMKEAGYEIRQGKYLAFRAPGAINFINVKTLGTYYADDHLLARLEKNRCQARTPIKKEQSVRLFAKMTACISEHDKAGYEHWVKLNNLKEAARTYNYLSEHNLLNYEDFKNHVADITAAVQATETKIQNLQAALDTQRLLQKRCDVYRHCRNIVLAEEKALNKNAYRKKHQAEYQLHDTTLQELSEFGIKKLPSQEKLQKQIQKLENELASVQKERIQLQADQRTLRIVQSNFSSMLQDTDILPELFSDETEQSI</sequence>
<dbReference type="Proteomes" id="UP000261222">
    <property type="component" value="Unassembled WGS sequence"/>
</dbReference>
<dbReference type="Proteomes" id="UP000284644">
    <property type="component" value="Unassembled WGS sequence"/>
</dbReference>
<dbReference type="InterPro" id="IPR005094">
    <property type="entry name" value="Endonuclease_MobA/VirD2"/>
</dbReference>
<comment type="caution">
    <text evidence="3">The sequence shown here is derived from an EMBL/GenBank/DDBJ whole genome shotgun (WGS) entry which is preliminary data.</text>
</comment>
<feature type="domain" description="MobA/VirD2-like nuclease" evidence="2">
    <location>
        <begin position="19"/>
        <end position="152"/>
    </location>
</feature>